<evidence type="ECO:0000256" key="5">
    <source>
        <dbReference type="ARBA" id="ARBA00022967"/>
    </source>
</evidence>
<dbReference type="Proteomes" id="UP000005234">
    <property type="component" value="Chromosome"/>
</dbReference>
<organism evidence="10 11">
    <name type="scientific">Frateuria aurantia (strain ATCC 33424 / DSM 6220 / KCTC 2777 / LMG 1558 / NBRC 3245 / NCIMB 13370)</name>
    <name type="common">Acetobacter aurantius</name>
    <dbReference type="NCBI Taxonomy" id="767434"/>
    <lineage>
        <taxon>Bacteria</taxon>
        <taxon>Pseudomonadati</taxon>
        <taxon>Pseudomonadota</taxon>
        <taxon>Gammaproteobacteria</taxon>
        <taxon>Lysobacterales</taxon>
        <taxon>Rhodanobacteraceae</taxon>
        <taxon>Frateuria</taxon>
    </lineage>
</organism>
<dbReference type="PANTHER" id="PTHR10160">
    <property type="entry name" value="NAD(P) TRANSHYDROGENASE"/>
    <property type="match status" value="1"/>
</dbReference>
<dbReference type="HOGENOM" id="CLU_003376_2_1_6"/>
<dbReference type="InterPro" id="IPR007698">
    <property type="entry name" value="AlaDH/PNT_NAD(H)-bd"/>
</dbReference>
<evidence type="ECO:0000256" key="6">
    <source>
        <dbReference type="ARBA" id="ARBA00023027"/>
    </source>
</evidence>
<keyword evidence="6" id="KW-0520">NAD</keyword>
<dbReference type="eggNOG" id="COG3288">
    <property type="taxonomic scope" value="Bacteria"/>
</dbReference>
<dbReference type="SMART" id="SM01003">
    <property type="entry name" value="AlaDh_PNT_N"/>
    <property type="match status" value="1"/>
</dbReference>
<dbReference type="EC" id="7.1.1.1" evidence="2"/>
<name>H8L6V0_FRAAD</name>
<dbReference type="Pfam" id="PF05222">
    <property type="entry name" value="AlaDh_PNT_N"/>
    <property type="match status" value="1"/>
</dbReference>
<feature type="domain" description="Alanine dehydrogenase/pyridine nucleotide transhydrogenase N-terminal" evidence="9">
    <location>
        <begin position="6"/>
        <end position="139"/>
    </location>
</feature>
<evidence type="ECO:0000256" key="4">
    <source>
        <dbReference type="ARBA" id="ARBA00022857"/>
    </source>
</evidence>
<comment type="function">
    <text evidence="1">The transhydrogenation between NADH and NADP is coupled to respiration and ATP hydrolysis and functions as a proton pump across the membrane.</text>
</comment>
<keyword evidence="3" id="KW-0547">Nucleotide-binding</keyword>
<evidence type="ECO:0000256" key="2">
    <source>
        <dbReference type="ARBA" id="ARBA00012943"/>
    </source>
</evidence>
<comment type="catalytic activity">
    <reaction evidence="7">
        <text>NAD(+) + NADPH + H(+)(in) = NADH + NADP(+) + H(+)(out)</text>
        <dbReference type="Rhea" id="RHEA:47992"/>
        <dbReference type="ChEBI" id="CHEBI:15378"/>
        <dbReference type="ChEBI" id="CHEBI:57540"/>
        <dbReference type="ChEBI" id="CHEBI:57783"/>
        <dbReference type="ChEBI" id="CHEBI:57945"/>
        <dbReference type="ChEBI" id="CHEBI:58349"/>
        <dbReference type="EC" id="7.1.1.1"/>
    </reaction>
</comment>
<dbReference type="AlphaFoldDB" id="H8L6V0"/>
<evidence type="ECO:0000256" key="1">
    <source>
        <dbReference type="ARBA" id="ARBA00003943"/>
    </source>
</evidence>
<evidence type="ECO:0000313" key="10">
    <source>
        <dbReference type="EMBL" id="AFC86036.1"/>
    </source>
</evidence>
<dbReference type="STRING" id="767434.Fraau_1621"/>
<evidence type="ECO:0000313" key="11">
    <source>
        <dbReference type="Proteomes" id="UP000005234"/>
    </source>
</evidence>
<dbReference type="SUPFAM" id="SSF51735">
    <property type="entry name" value="NAD(P)-binding Rossmann-fold domains"/>
    <property type="match status" value="1"/>
</dbReference>
<dbReference type="OrthoDB" id="9804592at2"/>
<dbReference type="GO" id="GO:0008750">
    <property type="term" value="F:proton-translocating NAD(P)+ transhydrogenase activity"/>
    <property type="evidence" value="ECO:0007669"/>
    <property type="project" value="UniProtKB-EC"/>
</dbReference>
<dbReference type="GO" id="GO:0006740">
    <property type="term" value="P:NADPH regeneration"/>
    <property type="evidence" value="ECO:0007669"/>
    <property type="project" value="TreeGrafter"/>
</dbReference>
<dbReference type="PANTHER" id="PTHR10160:SF19">
    <property type="entry name" value="PROTON-TRANSLOCATING NAD(P)(+) TRANSHYDROGENASE"/>
    <property type="match status" value="1"/>
</dbReference>
<keyword evidence="11" id="KW-1185">Reference proteome</keyword>
<dbReference type="Pfam" id="PF01262">
    <property type="entry name" value="AlaDh_PNT_C"/>
    <property type="match status" value="1"/>
</dbReference>
<dbReference type="InterPro" id="IPR007886">
    <property type="entry name" value="AlaDH/PNT_N"/>
</dbReference>
<keyword evidence="5" id="KW-1278">Translocase</keyword>
<dbReference type="KEGG" id="fau:Fraau_1621"/>
<accession>H8L6V0</accession>
<dbReference type="InterPro" id="IPR036291">
    <property type="entry name" value="NAD(P)-bd_dom_sf"/>
</dbReference>
<dbReference type="GO" id="GO:0005886">
    <property type="term" value="C:plasma membrane"/>
    <property type="evidence" value="ECO:0007669"/>
    <property type="project" value="TreeGrafter"/>
</dbReference>
<dbReference type="Gene3D" id="3.40.50.720">
    <property type="entry name" value="NAD(P)-binding Rossmann-like Domain"/>
    <property type="match status" value="2"/>
</dbReference>
<dbReference type="GO" id="GO:0050661">
    <property type="term" value="F:NADP binding"/>
    <property type="evidence" value="ECO:0007669"/>
    <property type="project" value="TreeGrafter"/>
</dbReference>
<dbReference type="CDD" id="cd05304">
    <property type="entry name" value="Rubrum_tdh"/>
    <property type="match status" value="1"/>
</dbReference>
<feature type="domain" description="Alanine dehydrogenase/pyridine nucleotide transhydrogenase NAD(H)-binding" evidence="8">
    <location>
        <begin position="148"/>
        <end position="310"/>
    </location>
</feature>
<gene>
    <name evidence="10" type="ordered locus">Fraau_1621</name>
</gene>
<sequence>MPIKIAILKETAEHERRVAMVPVVTARFSKLGANLAIQSGAGLAADFADVDYSGVALVEDAGALVADADVVLAVQAPTVEVIAAMKPGAVLASFVYADKQPDVLRQLRDGRISAFAMETVPRISRAQSMDALSSQAALAGYYAPLLGAVQLPRILPMMTTAVGSLRAAHVLVMGLGVAGLQALATAHRLGAVTEGYDVRPETREQAQSVGAKFVDTGIDARGEGGYARELTADEQAKVRDVLTRHVQQADMIITTANVPGRKAPRLIDNAQIQGMKPGSVIVDLAADSGGNCEGTIPGQTARVGRVHILAPFNVPSLLAQQASELYAKNLLNLLELIVKDGALALDLDDAVVAGTLLTHGGEIRNEKAKAHFEASSAQEPRP</sequence>
<evidence type="ECO:0000256" key="7">
    <source>
        <dbReference type="ARBA" id="ARBA00048202"/>
    </source>
</evidence>
<reference evidence="10" key="1">
    <citation type="submission" date="2012-02" db="EMBL/GenBank/DDBJ databases">
        <title>The complete genome of Frateuria aurantia DSM 6220.</title>
        <authorList>
            <consortium name="US DOE Joint Genome Institute (JGI-PGF)"/>
            <person name="Lucas S."/>
            <person name="Copeland A."/>
            <person name="Lapidus A."/>
            <person name="Glavina del Rio T."/>
            <person name="Dalin E."/>
            <person name="Tice H."/>
            <person name="Bruce D."/>
            <person name="Goodwin L."/>
            <person name="Pitluck S."/>
            <person name="Peters L."/>
            <person name="Ovchinnikova G."/>
            <person name="Teshima H."/>
            <person name="Kyrpides N."/>
            <person name="Mavromatis K."/>
            <person name="Ivanova N."/>
            <person name="Brettin T."/>
            <person name="Detter J.C."/>
            <person name="Han C."/>
            <person name="Larimer F."/>
            <person name="Land M."/>
            <person name="Hauser L."/>
            <person name="Markowitz V."/>
            <person name="Cheng J.-F."/>
            <person name="Hugenholtz P."/>
            <person name="Woyke T."/>
            <person name="Wu D."/>
            <person name="Brambilla E."/>
            <person name="Klenk H.-P."/>
            <person name="Eisen J.A."/>
        </authorList>
    </citation>
    <scope>NUCLEOTIDE SEQUENCE</scope>
    <source>
        <strain evidence="10">DSM 6220</strain>
    </source>
</reference>
<dbReference type="SMART" id="SM01002">
    <property type="entry name" value="AlaDh_PNT_C"/>
    <property type="match status" value="1"/>
</dbReference>
<evidence type="ECO:0000259" key="8">
    <source>
        <dbReference type="SMART" id="SM01002"/>
    </source>
</evidence>
<evidence type="ECO:0000256" key="3">
    <source>
        <dbReference type="ARBA" id="ARBA00022741"/>
    </source>
</evidence>
<protein>
    <recommendedName>
        <fullName evidence="2">proton-translocating NAD(P)(+) transhydrogenase</fullName>
        <ecNumber evidence="2">7.1.1.1</ecNumber>
    </recommendedName>
</protein>
<dbReference type="SUPFAM" id="SSF52283">
    <property type="entry name" value="Formate/glycerate dehydrogenase catalytic domain-like"/>
    <property type="match status" value="1"/>
</dbReference>
<proteinExistence type="predicted"/>
<evidence type="ECO:0000259" key="9">
    <source>
        <dbReference type="SMART" id="SM01003"/>
    </source>
</evidence>
<keyword evidence="4" id="KW-0521">NADP</keyword>
<dbReference type="EMBL" id="CP003350">
    <property type="protein sequence ID" value="AFC86036.1"/>
    <property type="molecule type" value="Genomic_DNA"/>
</dbReference>